<protein>
    <recommendedName>
        <fullName evidence="2">GPI inositol-deacylase PGAP1-like alpha/beta domain-containing protein</fullName>
    </recommendedName>
</protein>
<dbReference type="Proteomes" id="UP000721954">
    <property type="component" value="Unassembled WGS sequence"/>
</dbReference>
<dbReference type="Gene3D" id="3.40.50.1820">
    <property type="entry name" value="alpha/beta hydrolase"/>
    <property type="match status" value="1"/>
</dbReference>
<feature type="domain" description="GPI inositol-deacylase PGAP1-like alpha/beta" evidence="2">
    <location>
        <begin position="133"/>
        <end position="186"/>
    </location>
</feature>
<dbReference type="Pfam" id="PF07819">
    <property type="entry name" value="PGAP1"/>
    <property type="match status" value="1"/>
</dbReference>
<sequence length="312" mass="34448">MMKHPGKLLGVVALCLATVLTGTTGAAADPGPTPPPRTNSANETIYMVKGYDPPDLVGDDGPGVSCTSRWNTAERAMKRWGWKGRFVQVKFYNRDTRCDLSLVRRAGNGTYDGSRDLPLMELGRRLAWKIHNRDSRYGRSVDLVGHSMGGLIIRAALTGTERHMPGWPPYIYVEDAVTLGTPHHGAWPSDLLCSAIPVNRQCEDMRSESVFMRWLHATDVPGSAQGTDWTLIGSEADSDVGIGSTTPVVDEAQHLVRYASSTGIGHSDLRKKANGRWPMRYSQDSGQTWVSLRYGAAPLRATFNSLYWESRW</sequence>
<gene>
    <name evidence="3" type="ORF">JW613_03335</name>
</gene>
<feature type="chain" id="PRO_5046425073" description="GPI inositol-deacylase PGAP1-like alpha/beta domain-containing protein" evidence="1">
    <location>
        <begin position="29"/>
        <end position="312"/>
    </location>
</feature>
<name>A0ABS3XPM5_9ACTN</name>
<accession>A0ABS3XPM5</accession>
<feature type="signal peptide" evidence="1">
    <location>
        <begin position="1"/>
        <end position="28"/>
    </location>
</feature>
<dbReference type="InterPro" id="IPR029058">
    <property type="entry name" value="AB_hydrolase_fold"/>
</dbReference>
<evidence type="ECO:0000313" key="3">
    <source>
        <dbReference type="EMBL" id="MBO8197351.1"/>
    </source>
</evidence>
<keyword evidence="1" id="KW-0732">Signal</keyword>
<reference evidence="3 4" key="1">
    <citation type="submission" date="2021-02" db="EMBL/GenBank/DDBJ databases">
        <title>Streptomyces spirodelae sp. nov., isolated from duckweed.</title>
        <authorList>
            <person name="Saimee Y."/>
            <person name="Duangmal K."/>
        </authorList>
    </citation>
    <scope>NUCLEOTIDE SEQUENCE [LARGE SCALE GENOMIC DNA]</scope>
    <source>
        <strain evidence="3 4">DSM 42105</strain>
    </source>
</reference>
<proteinExistence type="predicted"/>
<evidence type="ECO:0000256" key="1">
    <source>
        <dbReference type="SAM" id="SignalP"/>
    </source>
</evidence>
<dbReference type="SUPFAM" id="SSF53474">
    <property type="entry name" value="alpha/beta-Hydrolases"/>
    <property type="match status" value="1"/>
</dbReference>
<dbReference type="GeneID" id="96257625"/>
<keyword evidence="4" id="KW-1185">Reference proteome</keyword>
<dbReference type="EMBL" id="JAFFZM010000001">
    <property type="protein sequence ID" value="MBO8197351.1"/>
    <property type="molecule type" value="Genomic_DNA"/>
</dbReference>
<dbReference type="InterPro" id="IPR012908">
    <property type="entry name" value="PGAP1-ab_dom-like"/>
</dbReference>
<dbReference type="RefSeq" id="WP_209209143.1">
    <property type="nucleotide sequence ID" value="NZ_JAFFZM010000001.1"/>
</dbReference>
<comment type="caution">
    <text evidence="3">The sequence shown here is derived from an EMBL/GenBank/DDBJ whole genome shotgun (WGS) entry which is preliminary data.</text>
</comment>
<organism evidence="3 4">
    <name type="scientific">Streptomyces smyrnaeus</name>
    <dbReference type="NCBI Taxonomy" id="1387713"/>
    <lineage>
        <taxon>Bacteria</taxon>
        <taxon>Bacillati</taxon>
        <taxon>Actinomycetota</taxon>
        <taxon>Actinomycetes</taxon>
        <taxon>Kitasatosporales</taxon>
        <taxon>Streptomycetaceae</taxon>
        <taxon>Streptomyces</taxon>
    </lineage>
</organism>
<evidence type="ECO:0000313" key="4">
    <source>
        <dbReference type="Proteomes" id="UP000721954"/>
    </source>
</evidence>
<evidence type="ECO:0000259" key="2">
    <source>
        <dbReference type="Pfam" id="PF07819"/>
    </source>
</evidence>